<evidence type="ECO:0000313" key="1">
    <source>
        <dbReference type="EMBL" id="WVZ04811.1"/>
    </source>
</evidence>
<dbReference type="AlphaFoldDB" id="A0AAQ3N8T2"/>
<gene>
    <name evidence="1" type="ORF">V8G54_018157</name>
</gene>
<accession>A0AAQ3N8T2</accession>
<proteinExistence type="predicted"/>
<organism evidence="1 2">
    <name type="scientific">Vigna mungo</name>
    <name type="common">Black gram</name>
    <name type="synonym">Phaseolus mungo</name>
    <dbReference type="NCBI Taxonomy" id="3915"/>
    <lineage>
        <taxon>Eukaryota</taxon>
        <taxon>Viridiplantae</taxon>
        <taxon>Streptophyta</taxon>
        <taxon>Embryophyta</taxon>
        <taxon>Tracheophyta</taxon>
        <taxon>Spermatophyta</taxon>
        <taxon>Magnoliopsida</taxon>
        <taxon>eudicotyledons</taxon>
        <taxon>Gunneridae</taxon>
        <taxon>Pentapetalae</taxon>
        <taxon>rosids</taxon>
        <taxon>fabids</taxon>
        <taxon>Fabales</taxon>
        <taxon>Fabaceae</taxon>
        <taxon>Papilionoideae</taxon>
        <taxon>50 kb inversion clade</taxon>
        <taxon>NPAAA clade</taxon>
        <taxon>indigoferoid/millettioid clade</taxon>
        <taxon>Phaseoleae</taxon>
        <taxon>Vigna</taxon>
    </lineage>
</organism>
<sequence>MANLMKNECGSSLRSCGIKWSMSECWDVPENVIDEYESHWRPMRRCHVEDPFPPKVRISQLQNGQGLSLRRHENWRFYHELTWKHDSGIHNSNMIAAQRRMPWPYDSVDGETCEENKFHAFTSCARMMNSIGRKCDLGNFGLRDRHGTLTLKCVIERSSNDSDGKKRKHLNKRIADTIVKAHVPSNPSASTFIPWVHGGEAHELEFMATTRLGYSAM</sequence>
<keyword evidence="2" id="KW-1185">Reference proteome</keyword>
<reference evidence="1 2" key="1">
    <citation type="journal article" date="2023" name="Life. Sci Alliance">
        <title>Evolutionary insights into 3D genome organization and epigenetic landscape of Vigna mungo.</title>
        <authorList>
            <person name="Junaid A."/>
            <person name="Singh B."/>
            <person name="Bhatia S."/>
        </authorList>
    </citation>
    <scope>NUCLEOTIDE SEQUENCE [LARGE SCALE GENOMIC DNA]</scope>
    <source>
        <strain evidence="1">Urdbean</strain>
    </source>
</reference>
<name>A0AAQ3N8T2_VIGMU</name>
<dbReference type="Proteomes" id="UP001374535">
    <property type="component" value="Chromosome 6"/>
</dbReference>
<protein>
    <submittedName>
        <fullName evidence="1">Uncharacterized protein</fullName>
    </submittedName>
</protein>
<dbReference type="EMBL" id="CP144695">
    <property type="protein sequence ID" value="WVZ04811.1"/>
    <property type="molecule type" value="Genomic_DNA"/>
</dbReference>
<evidence type="ECO:0000313" key="2">
    <source>
        <dbReference type="Proteomes" id="UP001374535"/>
    </source>
</evidence>